<evidence type="ECO:0000313" key="4">
    <source>
        <dbReference type="Proteomes" id="UP000290189"/>
    </source>
</evidence>
<keyword evidence="3" id="KW-1185">Reference proteome</keyword>
<accession>A0A0G4J1I9</accession>
<reference evidence="1 3" key="1">
    <citation type="submission" date="2015-02" db="EMBL/GenBank/DDBJ databases">
        <authorList>
            <person name="Chooi Y.-H."/>
        </authorList>
    </citation>
    <scope>NUCLEOTIDE SEQUENCE [LARGE SCALE GENOMIC DNA]</scope>
    <source>
        <strain evidence="1">E3</strain>
    </source>
</reference>
<evidence type="ECO:0000313" key="2">
    <source>
        <dbReference type="EMBL" id="SPQ93213.1"/>
    </source>
</evidence>
<name>A0A0G4J1I9_PLABS</name>
<dbReference type="Proteomes" id="UP000290189">
    <property type="component" value="Unassembled WGS sequence"/>
</dbReference>
<gene>
    <name evidence="1" type="ORF">PBRA_002114</name>
    <name evidence="2" type="ORF">PLBR_LOCUS428</name>
</gene>
<protein>
    <submittedName>
        <fullName evidence="1">Uncharacterized protein</fullName>
    </submittedName>
</protein>
<geneLocation type="mitochondrion" evidence="2"/>
<dbReference type="AlphaFoldDB" id="A0A0G4J1I9"/>
<dbReference type="Proteomes" id="UP000039324">
    <property type="component" value="Unassembled WGS sequence"/>
</dbReference>
<dbReference type="EMBL" id="CDSF01000112">
    <property type="protein sequence ID" value="CEP01508.1"/>
    <property type="molecule type" value="Genomic_DNA"/>
</dbReference>
<sequence>MLPRLGSFRSPVRRWVGGASVRAFRGRMRSAERDEHVRTSTKCLPARVVNAMRDAGAFVGDLGHPLMATTFISCEHRDPAYEIYRDYCLSCTALPPGKEDPMQTMLLFPIYPHDGEPIPPEPDIHNVMLEVNSIAIEYFKAHPSLVEAAGLNLDVGLPRPRVEPLQFDHALPALHLVHDRVASPGENCCPWINDLPVGTLLCVFDHSYKDTCLYVSVRRRAP</sequence>
<evidence type="ECO:0000313" key="1">
    <source>
        <dbReference type="EMBL" id="CEP01508.1"/>
    </source>
</evidence>
<organism evidence="1 3">
    <name type="scientific">Plasmodiophora brassicae</name>
    <name type="common">Clubroot disease agent</name>
    <dbReference type="NCBI Taxonomy" id="37360"/>
    <lineage>
        <taxon>Eukaryota</taxon>
        <taxon>Sar</taxon>
        <taxon>Rhizaria</taxon>
        <taxon>Endomyxa</taxon>
        <taxon>Phytomyxea</taxon>
        <taxon>Plasmodiophorida</taxon>
        <taxon>Plasmodiophoridae</taxon>
        <taxon>Plasmodiophora</taxon>
    </lineage>
</organism>
<evidence type="ECO:0000313" key="3">
    <source>
        <dbReference type="Proteomes" id="UP000039324"/>
    </source>
</evidence>
<proteinExistence type="predicted"/>
<reference evidence="2 4" key="2">
    <citation type="submission" date="2018-03" db="EMBL/GenBank/DDBJ databases">
        <authorList>
            <person name="Fogelqvist J."/>
        </authorList>
    </citation>
    <scope>NUCLEOTIDE SEQUENCE [LARGE SCALE GENOMIC DNA]</scope>
</reference>
<keyword evidence="2" id="KW-0496">Mitochondrion</keyword>
<dbReference type="EMBL" id="OVEO01000001">
    <property type="protein sequence ID" value="SPQ93213.1"/>
    <property type="molecule type" value="Genomic_DNA"/>
</dbReference>